<dbReference type="InterPro" id="IPR036736">
    <property type="entry name" value="ACP-like_sf"/>
</dbReference>
<dbReference type="InterPro" id="IPR036291">
    <property type="entry name" value="NAD(P)-bd_dom_sf"/>
</dbReference>
<dbReference type="SMART" id="SM00825">
    <property type="entry name" value="PKS_KS"/>
    <property type="match status" value="1"/>
</dbReference>
<dbReference type="InterPro" id="IPR014031">
    <property type="entry name" value="Ketoacyl_synth_C"/>
</dbReference>
<dbReference type="SMART" id="SM00823">
    <property type="entry name" value="PKS_PP"/>
    <property type="match status" value="1"/>
</dbReference>
<dbReference type="SMART" id="SM00829">
    <property type="entry name" value="PKS_ER"/>
    <property type="match status" value="1"/>
</dbReference>
<dbReference type="InterPro" id="IPR016035">
    <property type="entry name" value="Acyl_Trfase/lysoPLipase"/>
</dbReference>
<dbReference type="InterPro" id="IPR014030">
    <property type="entry name" value="Ketoacyl_synth_N"/>
</dbReference>
<dbReference type="InterPro" id="IPR049900">
    <property type="entry name" value="PKS_mFAS_DH"/>
</dbReference>
<protein>
    <submittedName>
        <fullName evidence="11">Type I Iterative PKS</fullName>
    </submittedName>
</protein>
<dbReference type="SUPFAM" id="SSF53901">
    <property type="entry name" value="Thiolase-like"/>
    <property type="match status" value="1"/>
</dbReference>
<keyword evidence="2" id="KW-0597">Phosphoprotein</keyword>
<comment type="caution">
    <text evidence="11">The sequence shown here is derived from an EMBL/GenBank/DDBJ whole genome shotgun (WGS) entry which is preliminary data.</text>
</comment>
<dbReference type="InterPro" id="IPR014043">
    <property type="entry name" value="Acyl_transferase_dom"/>
</dbReference>
<dbReference type="InterPro" id="IPR057326">
    <property type="entry name" value="KR_dom"/>
</dbReference>
<dbReference type="InterPro" id="IPR049552">
    <property type="entry name" value="PKS_DH_N"/>
</dbReference>
<dbReference type="Pfam" id="PF00550">
    <property type="entry name" value="PP-binding"/>
    <property type="match status" value="1"/>
</dbReference>
<dbReference type="PROSITE" id="PS52019">
    <property type="entry name" value="PKS_MFAS_DH"/>
    <property type="match status" value="1"/>
</dbReference>
<dbReference type="InterPro" id="IPR011032">
    <property type="entry name" value="GroES-like_sf"/>
</dbReference>
<dbReference type="PANTHER" id="PTHR43775:SF18">
    <property type="entry name" value="ENZYME, PUTATIVE (JCVI)-RELATED"/>
    <property type="match status" value="1"/>
</dbReference>
<dbReference type="InterPro" id="IPR049551">
    <property type="entry name" value="PKS_DH_C"/>
</dbReference>
<keyword evidence="3" id="KW-0808">Transferase</keyword>
<evidence type="ECO:0000259" key="10">
    <source>
        <dbReference type="PROSITE" id="PS52019"/>
    </source>
</evidence>
<dbReference type="InterPro" id="IPR050091">
    <property type="entry name" value="PKS_NRPS_Biosynth_Enz"/>
</dbReference>
<dbReference type="SUPFAM" id="SSF50129">
    <property type="entry name" value="GroES-like"/>
    <property type="match status" value="1"/>
</dbReference>
<dbReference type="Gene3D" id="3.40.366.10">
    <property type="entry name" value="Malonyl-Coenzyme A Acyl Carrier Protein, domain 2"/>
    <property type="match status" value="1"/>
</dbReference>
<evidence type="ECO:0000259" key="9">
    <source>
        <dbReference type="PROSITE" id="PS52004"/>
    </source>
</evidence>
<dbReference type="SUPFAM" id="SSF47336">
    <property type="entry name" value="ACP-like"/>
    <property type="match status" value="1"/>
</dbReference>
<sequence>MINDHFQLGNAKTRPSAHSSTSSLPKYVQEPVAIVGLACRLPGHSNTPRALWEFLERGGVAENDPPPTRFSLKGHYDGSTKAGTMRPPGGMFVDADPADFDAPFFGISKVDAIAMDPQQRQMLEVVYEGLENAGITLQDLDGAPYACLVGSYGVDYGDMQARDPIDKPAGFPVGVGRAILSNRVSHFLNIKGPSMTIDTACSGSLVGLDVACRYLSTGEINGAIVGASQLFLSPEHVMDTGTMKAAHSPSGRCHTFDAKADGYIKAEAVNVVVLRRLSDALRDGDPIRAVIRGSATNSDGNTPGIASPSAAAQSRAIRSAYANAGISDLNQTLYLECHGTGRPVHFHIAILRQDAEILQAHKRIKSNVGHSEPAAGLSGLLKAVLALEHDFIPGNPTFETPNPKIDMKALKVRASKANIAWPKAAVKRASVNSFGYGGSNAHVVVDDAHSALKTADLPHTHSLVTDYDDLFADDDDASPPQLLVFSGNDEPTLRANVAALSSHLLNPGVRADLRDLAYTLAERRSHHFHRAFAVAESSEYDDGAVVFGKKQSTQPTIGFVFTGQGAQWPQMGRGLVDTFPSARETIRRLDAALQSLADPPKWTILDELTEPRADDHMRLPEFSQPLVTALQLVLLDVFNSWGIRARSVVGHSSGEIAAACAAGLLTKEDAIKIAYLRGKAASDLFDAKAPAVGMMAVGLGAEKVQPYLAQLDVEESVQIACFNSPDSVTLSGQVSDLETVEAQLKAENIFARLLKVNMAYHSRYMNEVGNHYRTLVRRSCGGPLGGDANVTMFSSVTGERMAQAADADYWTANMVSPVRFAQACKEMISNTSDAADFLIELGPSGALKGPISQIKKALVGQGSDAKYQAALARGGDSTNALFSSAGQLFVAGADVAIGRVNRSVYTDNARPQVIVDLPNYTWNHSTKYWQESQASKDWRFRRFPHHDLLGSKVLGTSWTNSPTWKNILRLNDLPWLKDHKMGSDTLLPASGFVAMAIEAMYQLKQSVDPAEGVTSVCGLSYRLRDTKFDKALVLEEGTGVEVKLSLTPHAGTKNGWYRFKVSTLRDEVETEHSTGLIMAQAAVDERATESDLKPLQHSASGRLWYKAVNDIGYGFGPAFQKQIAVEASVGQRQSRSTVSLTEPLAAHSPQSQYLMHPASMDGCFQTLTPSLWAGDRVALNAVLVPAIVDELIVAASPSMPDTAISVTKSEYTGRGRPEEAKSYASSCSVFNPDTTALLLKVKGLKYHKLDDGLEPNAGQTYCRSVWKPDVTFLDESQLSEVLVDCDAPKFHQIIDLVAHKKPNLRVAELDMASTDDIKAPKVWLNGGDQSARGAYTELFFCSNNAKCLLDAQAQYQGERNCSFGLSDITKPDFVAPEEPFDLVLLTVAVNDVDTLSSAINGASKMLALGGQLLVIGRDALSATTGNQETAGIRPTEAAETIRDGGLADVISLPTEDASFAFLATLPSSTGGAVPEQLNIAQLGDSNDTIQSVERSLIAAGFPTQHHALPLSSVAPKSTVLVLDELAQPVLATATAAQWAALKHLISTGCRILWVTYGSQHLVTHPTNALVHGLFRTIRAEDPGARLTTLDVAADESAGAVAATVGRVLAAMDAQAATQKVHVEHEYCERGGIVYANRILPDAAVNAFKDGEEVASGPAPVMKRLRDLNVTARMRAERVGTLDALTFAEVAREEAPVADGKVEVEIFAVGLNFKDVAVSMGIVPENEHILGYEGAGIVRRLGTGVIGFTPGDRVAVCANGCFANRNEVWQEQVHRLPSWLSLQDAATIPLVYSTSMHALLDLGGLRKGQSVLIHSATGGVGISAIQIAKFVGAEIYATVGTDHKRQFLTEQFGVPSDHIFSSRTPEFATKIRDATNGRGIDVVLNSLTGELLDASWRLCADGGTMVEIGKRDIVDRNYLAMEPFDRNCSYRALDYSFKAMTLPMISDLLSRIFKLVDEGHLKPIRPITTFKFDSIASAFGLIRSGRHMGKIVVTDGEDANPELPVRRARRELVLAPNASYLIVGGLKGLCGSLAIHLARRGAKHLVTLSRSGCNDEVSQGIIHQCRSLGCEVREAIADICNEEDVSRVFQQVSPPIGGVIQGAMVLKDKPYETMTLEEYHAVIASKVQGTWNLHKASLSLTAPLAFFTLLSSISGLEGKKGQANYAAGNAFLDAFSAYRNAKGLAANAVNLGVIEDVGYIFEQGGMDQHFDRRHWTYINEVVLRRILGYSIMQQAPVPLNADSAAQLVTGIAVPQPPDSDNIRDARFTAMFVGDGGDAASGGAKGKVGADQDLQEFFLLHQSGADPSLVLKSGVEVVNKRFMKILGLDEPLEPGKPLAAYGLDSLSAVEFRNWLRADLGAELTMLEITNASSLFKLCEKIIAKVATK</sequence>
<dbReference type="InterPro" id="IPR016036">
    <property type="entry name" value="Malonyl_transacylase_ACP-bd"/>
</dbReference>
<dbReference type="CDD" id="cd00833">
    <property type="entry name" value="PKS"/>
    <property type="match status" value="1"/>
</dbReference>
<dbReference type="Gene3D" id="3.90.180.10">
    <property type="entry name" value="Medium-chain alcohol dehydrogenases, catalytic domain"/>
    <property type="match status" value="1"/>
</dbReference>
<dbReference type="SUPFAM" id="SSF51735">
    <property type="entry name" value="NAD(P)-binding Rossmann-fold domains"/>
    <property type="match status" value="3"/>
</dbReference>
<dbReference type="SMART" id="SM00826">
    <property type="entry name" value="PKS_DH"/>
    <property type="match status" value="1"/>
</dbReference>
<dbReference type="Gene3D" id="3.30.70.3290">
    <property type="match status" value="1"/>
</dbReference>
<dbReference type="Pfam" id="PF21089">
    <property type="entry name" value="PKS_DH_N"/>
    <property type="match status" value="1"/>
</dbReference>
<evidence type="ECO:0000313" key="11">
    <source>
        <dbReference type="EMBL" id="KAL1639121.1"/>
    </source>
</evidence>
<dbReference type="Pfam" id="PF02801">
    <property type="entry name" value="Ketoacyl-synt_C"/>
    <property type="match status" value="1"/>
</dbReference>
<dbReference type="InterPro" id="IPR001227">
    <property type="entry name" value="Ac_transferase_dom_sf"/>
</dbReference>
<dbReference type="PROSITE" id="PS50075">
    <property type="entry name" value="CARRIER"/>
    <property type="match status" value="1"/>
</dbReference>
<dbReference type="InterPro" id="IPR020841">
    <property type="entry name" value="PKS_Beta-ketoAc_synthase_dom"/>
</dbReference>
<evidence type="ECO:0000256" key="5">
    <source>
        <dbReference type="ARBA" id="ARBA00023315"/>
    </source>
</evidence>
<dbReference type="InterPro" id="IPR032821">
    <property type="entry name" value="PKS_assoc"/>
</dbReference>
<dbReference type="Pfam" id="PF00698">
    <property type="entry name" value="Acyl_transf_1"/>
    <property type="match status" value="1"/>
</dbReference>
<feature type="active site" description="Proton acceptor; for dehydratase activity" evidence="6">
    <location>
        <position position="979"/>
    </location>
</feature>
<dbReference type="Pfam" id="PF08659">
    <property type="entry name" value="KR"/>
    <property type="match status" value="1"/>
</dbReference>
<dbReference type="Pfam" id="PF16197">
    <property type="entry name" value="KAsynt_C_assoc"/>
    <property type="match status" value="1"/>
</dbReference>
<name>A0ABR3THZ0_9PEZI</name>
<dbReference type="InterPro" id="IPR013968">
    <property type="entry name" value="PKS_KR"/>
</dbReference>
<dbReference type="Pfam" id="PF13602">
    <property type="entry name" value="ADH_zinc_N_2"/>
    <property type="match status" value="1"/>
</dbReference>
<dbReference type="SMART" id="SM00822">
    <property type="entry name" value="PKS_KR"/>
    <property type="match status" value="1"/>
</dbReference>
<dbReference type="Pfam" id="PF08240">
    <property type="entry name" value="ADH_N"/>
    <property type="match status" value="1"/>
</dbReference>
<dbReference type="InterPro" id="IPR020843">
    <property type="entry name" value="ER"/>
</dbReference>
<evidence type="ECO:0000259" key="8">
    <source>
        <dbReference type="PROSITE" id="PS50075"/>
    </source>
</evidence>
<accession>A0ABR3THZ0</accession>
<dbReference type="Gene3D" id="3.40.47.10">
    <property type="match status" value="1"/>
</dbReference>
<evidence type="ECO:0000256" key="7">
    <source>
        <dbReference type="SAM" id="MobiDB-lite"/>
    </source>
</evidence>
<evidence type="ECO:0000256" key="2">
    <source>
        <dbReference type="ARBA" id="ARBA00022553"/>
    </source>
</evidence>
<dbReference type="SUPFAM" id="SSF53335">
    <property type="entry name" value="S-adenosyl-L-methionine-dependent methyltransferases"/>
    <property type="match status" value="1"/>
</dbReference>
<feature type="domain" description="PKS/mFAS DH" evidence="10">
    <location>
        <begin position="946"/>
        <end position="1255"/>
    </location>
</feature>
<dbReference type="Pfam" id="PF23114">
    <property type="entry name" value="NAD-bd_HRPKS_sdrA"/>
    <property type="match status" value="1"/>
</dbReference>
<evidence type="ECO:0000256" key="3">
    <source>
        <dbReference type="ARBA" id="ARBA00022679"/>
    </source>
</evidence>
<evidence type="ECO:0000256" key="6">
    <source>
        <dbReference type="PROSITE-ProRule" id="PRU01363"/>
    </source>
</evidence>
<reference evidence="11 12" key="1">
    <citation type="journal article" date="2023" name="Plant Dis.">
        <title>First Report of Diplodia intermedia Causing Canker and Dieback Diseases on Apple Trees in Canada.</title>
        <authorList>
            <person name="Ellouze W."/>
            <person name="Ilyukhin E."/>
            <person name="Sulman M."/>
            <person name="Ali S."/>
        </authorList>
    </citation>
    <scope>NUCLEOTIDE SEQUENCE [LARGE SCALE GENOMIC DNA]</scope>
    <source>
        <strain evidence="11 12">M45-28</strain>
    </source>
</reference>
<dbReference type="PROSITE" id="PS52004">
    <property type="entry name" value="KS3_2"/>
    <property type="match status" value="1"/>
</dbReference>
<feature type="active site" description="Proton donor; for dehydratase activity" evidence="6">
    <location>
        <position position="1161"/>
    </location>
</feature>
<evidence type="ECO:0000256" key="4">
    <source>
        <dbReference type="ARBA" id="ARBA00023268"/>
    </source>
</evidence>
<dbReference type="InterPro" id="IPR020807">
    <property type="entry name" value="PKS_DH"/>
</dbReference>
<dbReference type="InterPro" id="IPR029063">
    <property type="entry name" value="SAM-dependent_MTases_sf"/>
</dbReference>
<feature type="region of interest" description="N-terminal hotdog fold" evidence="6">
    <location>
        <begin position="946"/>
        <end position="1084"/>
    </location>
</feature>
<dbReference type="Gene3D" id="1.10.1200.10">
    <property type="entry name" value="ACP-like"/>
    <property type="match status" value="1"/>
</dbReference>
<dbReference type="EMBL" id="JAKEKT020000068">
    <property type="protein sequence ID" value="KAL1639121.1"/>
    <property type="molecule type" value="Genomic_DNA"/>
</dbReference>
<dbReference type="PANTHER" id="PTHR43775">
    <property type="entry name" value="FATTY ACID SYNTHASE"/>
    <property type="match status" value="1"/>
</dbReference>
<feature type="domain" description="Carrier" evidence="8">
    <location>
        <begin position="2307"/>
        <end position="2383"/>
    </location>
</feature>
<dbReference type="SMART" id="SM00827">
    <property type="entry name" value="PKS_AT"/>
    <property type="match status" value="1"/>
</dbReference>
<dbReference type="InterPro" id="IPR016039">
    <property type="entry name" value="Thiolase-like"/>
</dbReference>
<dbReference type="SUPFAM" id="SSF55048">
    <property type="entry name" value="Probable ACP-binding domain of malonyl-CoA ACP transacylase"/>
    <property type="match status" value="1"/>
</dbReference>
<organism evidence="11 12">
    <name type="scientific">Diplodia intermedia</name>
    <dbReference type="NCBI Taxonomy" id="856260"/>
    <lineage>
        <taxon>Eukaryota</taxon>
        <taxon>Fungi</taxon>
        <taxon>Dikarya</taxon>
        <taxon>Ascomycota</taxon>
        <taxon>Pezizomycotina</taxon>
        <taxon>Dothideomycetes</taxon>
        <taxon>Dothideomycetes incertae sedis</taxon>
        <taxon>Botryosphaeriales</taxon>
        <taxon>Botryosphaeriaceae</taxon>
        <taxon>Diplodia</taxon>
    </lineage>
</organism>
<dbReference type="InterPro" id="IPR020806">
    <property type="entry name" value="PKS_PP-bd"/>
</dbReference>
<dbReference type="SUPFAM" id="SSF52151">
    <property type="entry name" value="FabD/lysophospholipase-like"/>
    <property type="match status" value="1"/>
</dbReference>
<dbReference type="Pfam" id="PF00109">
    <property type="entry name" value="ketoacyl-synt"/>
    <property type="match status" value="1"/>
</dbReference>
<dbReference type="InterPro" id="IPR013154">
    <property type="entry name" value="ADH-like_N"/>
</dbReference>
<feature type="region of interest" description="C-terminal hotdog fold" evidence="6">
    <location>
        <begin position="1096"/>
        <end position="1255"/>
    </location>
</feature>
<dbReference type="InterPro" id="IPR042104">
    <property type="entry name" value="PKS_dehydratase_sf"/>
</dbReference>
<gene>
    <name evidence="11" type="ORF">SLS58_008208</name>
</gene>
<evidence type="ECO:0000313" key="12">
    <source>
        <dbReference type="Proteomes" id="UP001521184"/>
    </source>
</evidence>
<evidence type="ECO:0000256" key="1">
    <source>
        <dbReference type="ARBA" id="ARBA00022450"/>
    </source>
</evidence>
<keyword evidence="4" id="KW-0511">Multifunctional enzyme</keyword>
<dbReference type="InterPro" id="IPR009081">
    <property type="entry name" value="PP-bd_ACP"/>
</dbReference>
<keyword evidence="12" id="KW-1185">Reference proteome</keyword>
<dbReference type="Gene3D" id="3.40.50.720">
    <property type="entry name" value="NAD(P)-binding Rossmann-like Domain"/>
    <property type="match status" value="2"/>
</dbReference>
<dbReference type="Proteomes" id="UP001521184">
    <property type="component" value="Unassembled WGS sequence"/>
</dbReference>
<feature type="domain" description="Ketosynthase family 3 (KS3)" evidence="9">
    <location>
        <begin position="29"/>
        <end position="447"/>
    </location>
</feature>
<proteinExistence type="predicted"/>
<keyword evidence="1" id="KW-0596">Phosphopantetheine</keyword>
<keyword evidence="5" id="KW-0012">Acyltransferase</keyword>
<dbReference type="Pfam" id="PF14765">
    <property type="entry name" value="PS-DH"/>
    <property type="match status" value="1"/>
</dbReference>
<dbReference type="InterPro" id="IPR056501">
    <property type="entry name" value="NAD-bd_HRPKS_sdrA"/>
</dbReference>
<dbReference type="Gene3D" id="3.10.129.110">
    <property type="entry name" value="Polyketide synthase dehydratase"/>
    <property type="match status" value="1"/>
</dbReference>
<dbReference type="CDD" id="cd05195">
    <property type="entry name" value="enoyl_red"/>
    <property type="match status" value="1"/>
</dbReference>
<feature type="region of interest" description="Disordered" evidence="7">
    <location>
        <begin position="1"/>
        <end position="24"/>
    </location>
</feature>